<name>A0A7X4YGY5_9BACT</name>
<dbReference type="InterPro" id="IPR019079">
    <property type="entry name" value="Capsule_synth_CapA"/>
</dbReference>
<dbReference type="Gene3D" id="1.25.40.10">
    <property type="entry name" value="Tetratricopeptide repeat domain"/>
    <property type="match status" value="1"/>
</dbReference>
<comment type="caution">
    <text evidence="5">The sequence shown here is derived from an EMBL/GenBank/DDBJ whole genome shotgun (WGS) entry which is preliminary data.</text>
</comment>
<feature type="chain" id="PRO_5031496947" evidence="3">
    <location>
        <begin position="26"/>
        <end position="602"/>
    </location>
</feature>
<dbReference type="SUPFAM" id="SSF48452">
    <property type="entry name" value="TPR-like"/>
    <property type="match status" value="1"/>
</dbReference>
<dbReference type="PANTHER" id="PTHR33393:SF11">
    <property type="entry name" value="POLYGLUTAMINE SYNTHESIS ACCESSORY PROTEIN RV0574C-RELATED"/>
    <property type="match status" value="1"/>
</dbReference>
<evidence type="ECO:0000259" key="4">
    <source>
        <dbReference type="SMART" id="SM00854"/>
    </source>
</evidence>
<dbReference type="CDD" id="cd07381">
    <property type="entry name" value="MPP_CapA"/>
    <property type="match status" value="1"/>
</dbReference>
<sequence length="602" mass="62429">MAPPSVLLMLALAAPAASVPNFSTAESSSTARLTAAGMASVRSVIRDASTARLTAAGMASVRGAMGTSRVTRQLDVAGLASVTAATRNRPNDSETPVSVRMPAGVAESIPTPPRESNTVPATGAAQSQTESLSEAGRIAVEASLGALRAAAITMHGKASASGLATVGNPDEHYARGVAALQSKDSRTAIAELSACVQAAPSRADCRWELGWAYSVEGLWADSLTQWTQVRALNPNQPDLEGALTQARNQAALQAKLAQPVDSTPRPPPPPGAKLRIRAAGDLMLGTTVPEGYLPPEGGGSVIAAVRPLLEDADLTFVNLEGPLCDTGKTTKCRSPANCYAFRSPTSFGDYLKQAGVDVVSTANNHSGDFGEECRRATESTLDALGIAWSGPPGSVATVERNGLKIGLVAFHTSAGCNHLNNLPTATALVKQTAATHDIVIVSFHGGAEGGKALHVPAGKEMFFGEDRGDLRVFTHAVVDAGAHLVLGHGPHVARAMEFYQGRLIAYSMGNFATYGRFNLKGPQGLGMILEVELDSRGGFSNGRILPTKQIGEGITQPDPAANVVSLVRKLTTEDFPDTGARIADDGRLSPRKSPITASSTAP</sequence>
<organism evidence="5 6">
    <name type="scientific">Corallococcus exiguus</name>
    <dbReference type="NCBI Taxonomy" id="83462"/>
    <lineage>
        <taxon>Bacteria</taxon>
        <taxon>Pseudomonadati</taxon>
        <taxon>Myxococcota</taxon>
        <taxon>Myxococcia</taxon>
        <taxon>Myxococcales</taxon>
        <taxon>Cystobacterineae</taxon>
        <taxon>Myxococcaceae</taxon>
        <taxon>Corallococcus</taxon>
    </lineage>
</organism>
<dbReference type="InterPro" id="IPR029052">
    <property type="entry name" value="Metallo-depent_PP-like"/>
</dbReference>
<dbReference type="AlphaFoldDB" id="A0A7X4YGY5"/>
<comment type="similarity">
    <text evidence="1">Belongs to the CapA family.</text>
</comment>
<gene>
    <name evidence="5" type="ORF">GTZ93_35405</name>
</gene>
<evidence type="ECO:0000256" key="1">
    <source>
        <dbReference type="ARBA" id="ARBA00005662"/>
    </source>
</evidence>
<feature type="signal peptide" evidence="3">
    <location>
        <begin position="1"/>
        <end position="25"/>
    </location>
</feature>
<keyword evidence="6" id="KW-1185">Reference proteome</keyword>
<dbReference type="EMBL" id="JAAAPK010000012">
    <property type="protein sequence ID" value="NBC45100.1"/>
    <property type="molecule type" value="Genomic_DNA"/>
</dbReference>
<feature type="region of interest" description="Disordered" evidence="2">
    <location>
        <begin position="105"/>
        <end position="132"/>
    </location>
</feature>
<evidence type="ECO:0000313" key="5">
    <source>
        <dbReference type="EMBL" id="NBC45100.1"/>
    </source>
</evidence>
<dbReference type="SMART" id="SM00854">
    <property type="entry name" value="PGA_cap"/>
    <property type="match status" value="1"/>
</dbReference>
<evidence type="ECO:0000313" key="6">
    <source>
        <dbReference type="Proteomes" id="UP000537825"/>
    </source>
</evidence>
<accession>A0A7X4YGY5</accession>
<proteinExistence type="inferred from homology"/>
<protein>
    <submittedName>
        <fullName evidence="5">CapA family protein</fullName>
    </submittedName>
</protein>
<feature type="compositionally biased region" description="Polar residues" evidence="2">
    <location>
        <begin position="114"/>
        <end position="132"/>
    </location>
</feature>
<reference evidence="5 6" key="1">
    <citation type="submission" date="2020-01" db="EMBL/GenBank/DDBJ databases">
        <title>The draft genome sequence of Corallococcus exiguus DSM 14696.</title>
        <authorList>
            <person name="Zhang X."/>
            <person name="Zhu H."/>
        </authorList>
    </citation>
    <scope>NUCLEOTIDE SEQUENCE [LARGE SCALE GENOMIC DNA]</scope>
    <source>
        <strain evidence="5 6">DSM 14696</strain>
    </source>
</reference>
<dbReference type="Proteomes" id="UP000537825">
    <property type="component" value="Unassembled WGS sequence"/>
</dbReference>
<dbReference type="InterPro" id="IPR011990">
    <property type="entry name" value="TPR-like_helical_dom_sf"/>
</dbReference>
<dbReference type="SUPFAM" id="SSF56300">
    <property type="entry name" value="Metallo-dependent phosphatases"/>
    <property type="match status" value="1"/>
</dbReference>
<dbReference type="Pfam" id="PF09587">
    <property type="entry name" value="PGA_cap"/>
    <property type="match status" value="1"/>
</dbReference>
<evidence type="ECO:0000256" key="3">
    <source>
        <dbReference type="SAM" id="SignalP"/>
    </source>
</evidence>
<dbReference type="Gene3D" id="3.60.21.10">
    <property type="match status" value="1"/>
</dbReference>
<keyword evidence="3" id="KW-0732">Signal</keyword>
<dbReference type="InterPro" id="IPR052169">
    <property type="entry name" value="CW_Biosynth-Accessory"/>
</dbReference>
<feature type="region of interest" description="Disordered" evidence="2">
    <location>
        <begin position="577"/>
        <end position="602"/>
    </location>
</feature>
<dbReference type="PANTHER" id="PTHR33393">
    <property type="entry name" value="POLYGLUTAMINE SYNTHESIS ACCESSORY PROTEIN RV0574C-RELATED"/>
    <property type="match status" value="1"/>
</dbReference>
<feature type="domain" description="Capsule synthesis protein CapA" evidence="4">
    <location>
        <begin position="275"/>
        <end position="515"/>
    </location>
</feature>
<evidence type="ECO:0000256" key="2">
    <source>
        <dbReference type="SAM" id="MobiDB-lite"/>
    </source>
</evidence>
<dbReference type="RefSeq" id="WP_139920363.1">
    <property type="nucleotide sequence ID" value="NZ_CBCSLE010000042.1"/>
</dbReference>